<feature type="transmembrane region" description="Helical" evidence="17">
    <location>
        <begin position="117"/>
        <end position="133"/>
    </location>
</feature>
<feature type="transmembrane region" description="Helical" evidence="17">
    <location>
        <begin position="277"/>
        <end position="303"/>
    </location>
</feature>
<dbReference type="Proteomes" id="UP000823486">
    <property type="component" value="Unassembled WGS sequence"/>
</dbReference>
<evidence type="ECO:0000256" key="13">
    <source>
        <dbReference type="ARBA" id="ARBA00041418"/>
    </source>
</evidence>
<comment type="function">
    <text evidence="16">Peptidoglycan polymerase that is essential for cell division.</text>
</comment>
<proteinExistence type="inferred from homology"/>
<dbReference type="EC" id="2.4.99.28" evidence="14"/>
<keyword evidence="5" id="KW-0133">Cell shape</keyword>
<gene>
    <name evidence="18" type="ORF">JOC77_003561</name>
</gene>
<evidence type="ECO:0000256" key="16">
    <source>
        <dbReference type="ARBA" id="ARBA00049966"/>
    </source>
</evidence>
<dbReference type="PANTHER" id="PTHR30474">
    <property type="entry name" value="CELL CYCLE PROTEIN"/>
    <property type="match status" value="1"/>
</dbReference>
<evidence type="ECO:0000313" key="18">
    <source>
        <dbReference type="EMBL" id="MBM7694117.1"/>
    </source>
</evidence>
<sequence length="387" mass="41855">MLKKILKAYDYPVFFTVVVLCLFGILMVYSSSMITAVARWGLADDHFYQRQKIAFIISFAVMLLTMFFPYQLYKHPRFLLTMMGGTCGLLLLVFLAGHTAGNAQSWLVLGGFNLQPAEAAKLAVIIYLSAIYSKRQDRINNIDKAVMPTMIFLSTICFFIAIQPDYGNVIIILLIAGAILMSSGMSLKSLSKLGAIFAMAIALIGLLVVITGNFSTVVSEERVSRFTGLNEPFKTEKDEGYHLANSLLAIGSGGVKGLGLGQSVQKYGYLPESHTDFIISIIAEELGFFGVAIVIGGLGFIVLRGFLLAARCKDAFGSLLLIGISSMIGIQVLINLGGATGLLPITGITLPFISYGGSSLILLMASIGIYQNVIMKMNLKNKYADGL</sequence>
<keyword evidence="18" id="KW-0131">Cell cycle</keyword>
<evidence type="ECO:0000256" key="8">
    <source>
        <dbReference type="ARBA" id="ARBA00023136"/>
    </source>
</evidence>
<accession>A0ABS2QLR2</accession>
<feature type="transmembrane region" description="Helical" evidence="17">
    <location>
        <begin position="169"/>
        <end position="187"/>
    </location>
</feature>
<dbReference type="Pfam" id="PF01098">
    <property type="entry name" value="FTSW_RODA_SPOVE"/>
    <property type="match status" value="1"/>
</dbReference>
<reference evidence="18 19" key="1">
    <citation type="submission" date="2021-01" db="EMBL/GenBank/DDBJ databases">
        <title>Genomic Encyclopedia of Type Strains, Phase IV (KMG-IV): sequencing the most valuable type-strain genomes for metagenomic binning, comparative biology and taxonomic classification.</title>
        <authorList>
            <person name="Goeker M."/>
        </authorList>
    </citation>
    <scope>NUCLEOTIDE SEQUENCE [LARGE SCALE GENOMIC DNA]</scope>
    <source>
        <strain evidence="18 19">DSM 105482</strain>
    </source>
</reference>
<dbReference type="RefSeq" id="WP_204545783.1">
    <property type="nucleotide sequence ID" value="NZ_JAFBFI010000018.1"/>
</dbReference>
<keyword evidence="7 17" id="KW-1133">Transmembrane helix</keyword>
<evidence type="ECO:0000256" key="12">
    <source>
        <dbReference type="ARBA" id="ARBA00041185"/>
    </source>
</evidence>
<keyword evidence="6" id="KW-0573">Peptidoglycan synthesis</keyword>
<feature type="transmembrane region" description="Helical" evidence="17">
    <location>
        <begin position="315"/>
        <end position="336"/>
    </location>
</feature>
<evidence type="ECO:0000313" key="19">
    <source>
        <dbReference type="Proteomes" id="UP000823486"/>
    </source>
</evidence>
<evidence type="ECO:0000256" key="7">
    <source>
        <dbReference type="ARBA" id="ARBA00022989"/>
    </source>
</evidence>
<dbReference type="InterPro" id="IPR018365">
    <property type="entry name" value="Cell_cycle_FtsW-rel_CS"/>
</dbReference>
<name>A0ABS2QLR2_9BACI</name>
<dbReference type="PANTHER" id="PTHR30474:SF2">
    <property type="entry name" value="PEPTIDOGLYCAN GLYCOSYLTRANSFERASE FTSW-RELATED"/>
    <property type="match status" value="1"/>
</dbReference>
<dbReference type="GO" id="GO:0051301">
    <property type="term" value="P:cell division"/>
    <property type="evidence" value="ECO:0007669"/>
    <property type="project" value="UniProtKB-KW"/>
</dbReference>
<keyword evidence="19" id="KW-1185">Reference proteome</keyword>
<evidence type="ECO:0000256" key="6">
    <source>
        <dbReference type="ARBA" id="ARBA00022984"/>
    </source>
</evidence>
<feature type="transmembrane region" description="Helical" evidence="17">
    <location>
        <begin position="78"/>
        <end position="97"/>
    </location>
</feature>
<evidence type="ECO:0000256" key="15">
    <source>
        <dbReference type="ARBA" id="ARBA00049902"/>
    </source>
</evidence>
<evidence type="ECO:0000256" key="9">
    <source>
        <dbReference type="ARBA" id="ARBA00032370"/>
    </source>
</evidence>
<feature type="transmembrane region" description="Helical" evidence="17">
    <location>
        <begin position="12"/>
        <end position="41"/>
    </location>
</feature>
<feature type="transmembrane region" description="Helical" evidence="17">
    <location>
        <begin position="53"/>
        <end position="71"/>
    </location>
</feature>
<evidence type="ECO:0000256" key="14">
    <source>
        <dbReference type="ARBA" id="ARBA00044770"/>
    </source>
</evidence>
<evidence type="ECO:0000256" key="4">
    <source>
        <dbReference type="ARBA" id="ARBA00022692"/>
    </source>
</evidence>
<feature type="transmembrane region" description="Helical" evidence="17">
    <location>
        <begin position="194"/>
        <end position="214"/>
    </location>
</feature>
<protein>
    <recommendedName>
        <fullName evidence="12">Probable peptidoglycan glycosyltransferase FtsW</fullName>
        <ecNumber evidence="14">2.4.99.28</ecNumber>
    </recommendedName>
    <alternativeName>
        <fullName evidence="13">Cell division protein FtsW</fullName>
    </alternativeName>
    <alternativeName>
        <fullName evidence="10">Cell wall polymerase</fullName>
    </alternativeName>
    <alternativeName>
        <fullName evidence="9">Peptidoglycan polymerase</fullName>
    </alternativeName>
</protein>
<feature type="transmembrane region" description="Helical" evidence="17">
    <location>
        <begin position="348"/>
        <end position="370"/>
    </location>
</feature>
<evidence type="ECO:0000256" key="1">
    <source>
        <dbReference type="ARBA" id="ARBA00004141"/>
    </source>
</evidence>
<comment type="catalytic activity">
    <reaction evidence="15">
        <text>[GlcNAc-(1-&gt;4)-Mur2Ac(oyl-L-Ala-gamma-D-Glu-L-Lys-D-Ala-D-Ala)](n)-di-trans,octa-cis-undecaprenyl diphosphate + beta-D-GlcNAc-(1-&gt;4)-Mur2Ac(oyl-L-Ala-gamma-D-Glu-L-Lys-D-Ala-D-Ala)-di-trans,octa-cis-undecaprenyl diphosphate = [GlcNAc-(1-&gt;4)-Mur2Ac(oyl-L-Ala-gamma-D-Glu-L-Lys-D-Ala-D-Ala)](n+1)-di-trans,octa-cis-undecaprenyl diphosphate + di-trans,octa-cis-undecaprenyl diphosphate + H(+)</text>
        <dbReference type="Rhea" id="RHEA:23708"/>
        <dbReference type="Rhea" id="RHEA-COMP:9602"/>
        <dbReference type="Rhea" id="RHEA-COMP:9603"/>
        <dbReference type="ChEBI" id="CHEBI:15378"/>
        <dbReference type="ChEBI" id="CHEBI:58405"/>
        <dbReference type="ChEBI" id="CHEBI:60033"/>
        <dbReference type="ChEBI" id="CHEBI:78435"/>
        <dbReference type="EC" id="2.4.99.28"/>
    </reaction>
</comment>
<comment type="caution">
    <text evidence="18">The sequence shown here is derived from an EMBL/GenBank/DDBJ whole genome shotgun (WGS) entry which is preliminary data.</text>
</comment>
<evidence type="ECO:0000256" key="17">
    <source>
        <dbReference type="SAM" id="Phobius"/>
    </source>
</evidence>
<dbReference type="PROSITE" id="PS00428">
    <property type="entry name" value="FTSW_RODA_SPOVE"/>
    <property type="match status" value="1"/>
</dbReference>
<keyword evidence="8 17" id="KW-0472">Membrane</keyword>
<keyword evidence="3" id="KW-0808">Transferase</keyword>
<evidence type="ECO:0000256" key="3">
    <source>
        <dbReference type="ARBA" id="ARBA00022679"/>
    </source>
</evidence>
<evidence type="ECO:0000256" key="10">
    <source>
        <dbReference type="ARBA" id="ARBA00033270"/>
    </source>
</evidence>
<keyword evidence="18" id="KW-0132">Cell division</keyword>
<comment type="similarity">
    <text evidence="11">Belongs to the SEDS family. FtsW subfamily.</text>
</comment>
<evidence type="ECO:0000256" key="11">
    <source>
        <dbReference type="ARBA" id="ARBA00038053"/>
    </source>
</evidence>
<keyword evidence="2" id="KW-0328">Glycosyltransferase</keyword>
<organism evidence="18 19">
    <name type="scientific">Peribacillus deserti</name>
    <dbReference type="NCBI Taxonomy" id="673318"/>
    <lineage>
        <taxon>Bacteria</taxon>
        <taxon>Bacillati</taxon>
        <taxon>Bacillota</taxon>
        <taxon>Bacilli</taxon>
        <taxon>Bacillales</taxon>
        <taxon>Bacillaceae</taxon>
        <taxon>Peribacillus</taxon>
    </lineage>
</organism>
<feature type="transmembrane region" description="Helical" evidence="17">
    <location>
        <begin position="145"/>
        <end position="163"/>
    </location>
</feature>
<comment type="subcellular location">
    <subcellularLocation>
        <location evidence="1">Membrane</location>
        <topology evidence="1">Multi-pass membrane protein</topology>
    </subcellularLocation>
</comment>
<keyword evidence="4 17" id="KW-0812">Transmembrane</keyword>
<dbReference type="InterPro" id="IPR001182">
    <property type="entry name" value="FtsW/RodA"/>
</dbReference>
<dbReference type="EMBL" id="JAFBFI010000018">
    <property type="protein sequence ID" value="MBM7694117.1"/>
    <property type="molecule type" value="Genomic_DNA"/>
</dbReference>
<evidence type="ECO:0000256" key="2">
    <source>
        <dbReference type="ARBA" id="ARBA00022676"/>
    </source>
</evidence>
<evidence type="ECO:0000256" key="5">
    <source>
        <dbReference type="ARBA" id="ARBA00022960"/>
    </source>
</evidence>